<dbReference type="Proteomes" id="UP000053958">
    <property type="component" value="Unassembled WGS sequence"/>
</dbReference>
<organism evidence="2 3">
    <name type="scientific">Rasamsonia emersonii (strain ATCC 16479 / CBS 393.64 / IMI 116815)</name>
    <dbReference type="NCBI Taxonomy" id="1408163"/>
    <lineage>
        <taxon>Eukaryota</taxon>
        <taxon>Fungi</taxon>
        <taxon>Dikarya</taxon>
        <taxon>Ascomycota</taxon>
        <taxon>Pezizomycotina</taxon>
        <taxon>Eurotiomycetes</taxon>
        <taxon>Eurotiomycetidae</taxon>
        <taxon>Eurotiales</taxon>
        <taxon>Trichocomaceae</taxon>
        <taxon>Rasamsonia</taxon>
    </lineage>
</organism>
<accession>A0A0F4YHN7</accession>
<evidence type="ECO:0000313" key="3">
    <source>
        <dbReference type="Proteomes" id="UP000053958"/>
    </source>
</evidence>
<dbReference type="GeneID" id="25321180"/>
<name>A0A0F4YHN7_RASE3</name>
<keyword evidence="3" id="KW-1185">Reference proteome</keyword>
<feature type="compositionally biased region" description="Low complexity" evidence="1">
    <location>
        <begin position="149"/>
        <end position="159"/>
    </location>
</feature>
<comment type="caution">
    <text evidence="2">The sequence shown here is derived from an EMBL/GenBank/DDBJ whole genome shotgun (WGS) entry which is preliminary data.</text>
</comment>
<protein>
    <submittedName>
        <fullName evidence="2">Mucin</fullName>
    </submittedName>
</protein>
<dbReference type="OrthoDB" id="442243at2759"/>
<proteinExistence type="predicted"/>
<feature type="region of interest" description="Disordered" evidence="1">
    <location>
        <begin position="1"/>
        <end position="32"/>
    </location>
</feature>
<dbReference type="AlphaFoldDB" id="A0A0F4YHN7"/>
<feature type="compositionally biased region" description="Polar residues" evidence="1">
    <location>
        <begin position="1"/>
        <end position="12"/>
    </location>
</feature>
<feature type="non-terminal residue" evidence="2">
    <location>
        <position position="1"/>
    </location>
</feature>
<dbReference type="EMBL" id="LASV01000711">
    <property type="protein sequence ID" value="KKA17138.1"/>
    <property type="molecule type" value="Genomic_DNA"/>
</dbReference>
<feature type="region of interest" description="Disordered" evidence="1">
    <location>
        <begin position="148"/>
        <end position="191"/>
    </location>
</feature>
<evidence type="ECO:0000313" key="2">
    <source>
        <dbReference type="EMBL" id="KKA17138.1"/>
    </source>
</evidence>
<dbReference type="RefSeq" id="XP_013323750.1">
    <property type="nucleotide sequence ID" value="XM_013468296.1"/>
</dbReference>
<feature type="compositionally biased region" description="Basic and acidic residues" evidence="1">
    <location>
        <begin position="19"/>
        <end position="31"/>
    </location>
</feature>
<dbReference type="STRING" id="1408163.A0A0F4YHN7"/>
<evidence type="ECO:0000256" key="1">
    <source>
        <dbReference type="SAM" id="MobiDB-lite"/>
    </source>
</evidence>
<reference evidence="2 3" key="1">
    <citation type="submission" date="2015-04" db="EMBL/GenBank/DDBJ databases">
        <authorList>
            <person name="Heijne W.H."/>
            <person name="Fedorova N.D."/>
            <person name="Nierman W.C."/>
            <person name="Vollebregt A.W."/>
            <person name="Zhao Z."/>
            <person name="Wu L."/>
            <person name="Kumar M."/>
            <person name="Stam H."/>
            <person name="van den Berg M.A."/>
            <person name="Pel H.J."/>
        </authorList>
    </citation>
    <scope>NUCLEOTIDE SEQUENCE [LARGE SCALE GENOMIC DNA]</scope>
    <source>
        <strain evidence="2 3">CBS 393.64</strain>
    </source>
</reference>
<sequence>PPHLARQSSRSPSLDLDLGADRPDSDFDTHETGCSTSTILSFTAGTVVLPPMSPALASYPSLSLPPPVAADPRRYQSQYPECSSSKSAFRSVSSGSTEWSVPFRVGLPTPPSEMTGVTYNTTLSSSMYGGKQYGVPVQQYAKAPTQAPVNSVSTNTSTTAHQNYVPPPEKEAPAAASETKSQKKNTNDSIAPYLQIPSSINNSKGSLAEFAAQVRIPVTRACQSGNPLTLVSI</sequence>
<gene>
    <name evidence="2" type="ORF">T310_9237</name>
</gene>